<evidence type="ECO:0000313" key="2">
    <source>
        <dbReference type="EMBL" id="ORD96232.1"/>
    </source>
</evidence>
<reference evidence="2 3" key="1">
    <citation type="journal article" date="2017" name="Environ. Microbiol.">
        <title>Decay of the glycolytic pathway and adaptation to intranuclear parasitism within Enterocytozoonidae microsporidia.</title>
        <authorList>
            <person name="Wiredu Boakye D."/>
            <person name="Jaroenlak P."/>
            <person name="Prachumwat A."/>
            <person name="Williams T.A."/>
            <person name="Bateman K.S."/>
            <person name="Itsathitphaisarn O."/>
            <person name="Sritunyalucksana K."/>
            <person name="Paszkiewicz K.H."/>
            <person name="Moore K.A."/>
            <person name="Stentiford G.D."/>
            <person name="Williams B.A."/>
        </authorList>
    </citation>
    <scope>NUCLEOTIDE SEQUENCE [LARGE SCALE GENOMIC DNA]</scope>
    <source>
        <strain evidence="2 3">GB1</strain>
    </source>
</reference>
<accession>A0A1X0Q8Z3</accession>
<feature type="transmembrane region" description="Helical" evidence="1">
    <location>
        <begin position="21"/>
        <end position="50"/>
    </location>
</feature>
<evidence type="ECO:0000256" key="1">
    <source>
        <dbReference type="SAM" id="Phobius"/>
    </source>
</evidence>
<sequence>MKLIFTSNSLKFNSYSIISLIFCDPVAVLHFLLSILIVFHLFLFTISLFINDALAPVSISVVNTT</sequence>
<proteinExistence type="predicted"/>
<organism evidence="2 3">
    <name type="scientific">Hepatospora eriocheir</name>
    <dbReference type="NCBI Taxonomy" id="1081669"/>
    <lineage>
        <taxon>Eukaryota</taxon>
        <taxon>Fungi</taxon>
        <taxon>Fungi incertae sedis</taxon>
        <taxon>Microsporidia</taxon>
        <taxon>Hepatosporidae</taxon>
        <taxon>Hepatospora</taxon>
    </lineage>
</organism>
<dbReference type="EMBL" id="LVKB01000113">
    <property type="protein sequence ID" value="ORD96232.1"/>
    <property type="molecule type" value="Genomic_DNA"/>
</dbReference>
<dbReference type="Proteomes" id="UP000192356">
    <property type="component" value="Unassembled WGS sequence"/>
</dbReference>
<name>A0A1X0Q8Z3_9MICR</name>
<evidence type="ECO:0000313" key="3">
    <source>
        <dbReference type="Proteomes" id="UP000192356"/>
    </source>
</evidence>
<keyword evidence="1" id="KW-0472">Membrane</keyword>
<gene>
    <name evidence="2" type="ORF">HERIO_1823</name>
</gene>
<keyword evidence="1" id="KW-1133">Transmembrane helix</keyword>
<dbReference type="VEuPathDB" id="MicrosporidiaDB:A0H76_2673"/>
<comment type="caution">
    <text evidence="2">The sequence shown here is derived from an EMBL/GenBank/DDBJ whole genome shotgun (WGS) entry which is preliminary data.</text>
</comment>
<keyword evidence="1" id="KW-0812">Transmembrane</keyword>
<dbReference type="AlphaFoldDB" id="A0A1X0Q8Z3"/>
<keyword evidence="3" id="KW-1185">Reference proteome</keyword>
<protein>
    <submittedName>
        <fullName evidence="2">Uncharacterized protein</fullName>
    </submittedName>
</protein>
<dbReference type="VEuPathDB" id="MicrosporidiaDB:HERIO_1823"/>